<gene>
    <name evidence="1" type="ORF">SDC9_185105</name>
</gene>
<dbReference type="AlphaFoldDB" id="A0A645HEX1"/>
<evidence type="ECO:0000313" key="1">
    <source>
        <dbReference type="EMBL" id="MPN37585.1"/>
    </source>
</evidence>
<reference evidence="1" key="1">
    <citation type="submission" date="2019-08" db="EMBL/GenBank/DDBJ databases">
        <authorList>
            <person name="Kucharzyk K."/>
            <person name="Murdoch R.W."/>
            <person name="Higgins S."/>
            <person name="Loffler F."/>
        </authorList>
    </citation>
    <scope>NUCLEOTIDE SEQUENCE</scope>
</reference>
<accession>A0A645HEX1</accession>
<sequence length="105" mass="11826">MVKHDFISFIGRYLHLAPAKTHQILHARMSADSAASLDSHFDGFAHYRRITCMKTTGNVGRGNILQNFFIVAHLVGAEAFSQITVQINLKHTQSPLLYKVLLYIT</sequence>
<comment type="caution">
    <text evidence="1">The sequence shown here is derived from an EMBL/GenBank/DDBJ whole genome shotgun (WGS) entry which is preliminary data.</text>
</comment>
<dbReference type="EMBL" id="VSSQ01092320">
    <property type="protein sequence ID" value="MPN37585.1"/>
    <property type="molecule type" value="Genomic_DNA"/>
</dbReference>
<name>A0A645HEX1_9ZZZZ</name>
<organism evidence="1">
    <name type="scientific">bioreactor metagenome</name>
    <dbReference type="NCBI Taxonomy" id="1076179"/>
    <lineage>
        <taxon>unclassified sequences</taxon>
        <taxon>metagenomes</taxon>
        <taxon>ecological metagenomes</taxon>
    </lineage>
</organism>
<protein>
    <submittedName>
        <fullName evidence="1">Uncharacterized protein</fullName>
    </submittedName>
</protein>
<proteinExistence type="predicted"/>